<evidence type="ECO:0000256" key="1">
    <source>
        <dbReference type="SAM" id="Phobius"/>
    </source>
</evidence>
<feature type="transmembrane region" description="Helical" evidence="1">
    <location>
        <begin position="68"/>
        <end position="90"/>
    </location>
</feature>
<keyword evidence="3" id="KW-1185">Reference proteome</keyword>
<feature type="transmembrane region" description="Helical" evidence="1">
    <location>
        <begin position="131"/>
        <end position="149"/>
    </location>
</feature>
<organism evidence="2 3">
    <name type="scientific">Magnetospirillum aberrantis SpK</name>
    <dbReference type="NCBI Taxonomy" id="908842"/>
    <lineage>
        <taxon>Bacteria</taxon>
        <taxon>Pseudomonadati</taxon>
        <taxon>Pseudomonadota</taxon>
        <taxon>Alphaproteobacteria</taxon>
        <taxon>Rhodospirillales</taxon>
        <taxon>Rhodospirillaceae</taxon>
        <taxon>Magnetospirillum</taxon>
    </lineage>
</organism>
<dbReference type="EMBL" id="JAAIYP010000001">
    <property type="protein sequence ID" value="NFV78502.1"/>
    <property type="molecule type" value="Genomic_DNA"/>
</dbReference>
<comment type="caution">
    <text evidence="2">The sequence shown here is derived from an EMBL/GenBank/DDBJ whole genome shotgun (WGS) entry which is preliminary data.</text>
</comment>
<reference evidence="2 3" key="1">
    <citation type="submission" date="2020-02" db="EMBL/GenBank/DDBJ databases">
        <authorList>
            <person name="Dziuba M."/>
            <person name="Kuznetsov B."/>
            <person name="Mardanov A."/>
            <person name="Ravin N."/>
            <person name="Grouzdev D."/>
        </authorList>
    </citation>
    <scope>NUCLEOTIDE SEQUENCE [LARGE SCALE GENOMIC DNA]</scope>
    <source>
        <strain evidence="2 3">SpK</strain>
    </source>
</reference>
<feature type="transmembrane region" description="Helical" evidence="1">
    <location>
        <begin position="35"/>
        <end position="56"/>
    </location>
</feature>
<dbReference type="AlphaFoldDB" id="A0A7C9QR89"/>
<accession>A0A7C9QR89</accession>
<keyword evidence="1" id="KW-0472">Membrane</keyword>
<gene>
    <name evidence="2" type="ORF">G4223_00030</name>
</gene>
<evidence type="ECO:0000313" key="2">
    <source>
        <dbReference type="EMBL" id="NFV78502.1"/>
    </source>
</evidence>
<keyword evidence="1" id="KW-1133">Transmembrane helix</keyword>
<proteinExistence type="predicted"/>
<evidence type="ECO:0000313" key="3">
    <source>
        <dbReference type="Proteomes" id="UP000480684"/>
    </source>
</evidence>
<name>A0A7C9QR89_9PROT</name>
<feature type="transmembrane region" description="Helical" evidence="1">
    <location>
        <begin position="102"/>
        <end position="124"/>
    </location>
</feature>
<dbReference type="RefSeq" id="WP_163673488.1">
    <property type="nucleotide sequence ID" value="NZ_JAAIYP010000001.1"/>
</dbReference>
<dbReference type="Proteomes" id="UP000480684">
    <property type="component" value="Unassembled WGS sequence"/>
</dbReference>
<protein>
    <recommendedName>
        <fullName evidence="4">YIP1 family protein</fullName>
    </recommendedName>
</protein>
<evidence type="ECO:0008006" key="4">
    <source>
        <dbReference type="Google" id="ProtNLM"/>
    </source>
</evidence>
<feature type="transmembrane region" description="Helical" evidence="1">
    <location>
        <begin position="155"/>
        <end position="176"/>
    </location>
</feature>
<sequence length="186" mass="20085">MITAGEMMAGITGAFRLARRDPGGMVWFDATPRGFWNSFWAAVLVAPTFLILDVLSGSLNDETTTRQMAIKLIGYVIDWTAFPVLMIAVVDSLGKWPNYIRYIVAYNWAAVVQMAVLLPIALLAVAAPSPATLLLAQTATIVLLVYRAYVAHVALAVGFGTAAGIVLLDILLAGFLRVVSDQLMRV</sequence>
<keyword evidence="1" id="KW-0812">Transmembrane</keyword>